<evidence type="ECO:0000256" key="1">
    <source>
        <dbReference type="SAM" id="Phobius"/>
    </source>
</evidence>
<dbReference type="EMBL" id="LUTY01001976">
    <property type="protein sequence ID" value="OAD20959.1"/>
    <property type="molecule type" value="Genomic_DNA"/>
</dbReference>
<evidence type="ECO:0000313" key="2">
    <source>
        <dbReference type="EMBL" id="OAD20959.1"/>
    </source>
</evidence>
<dbReference type="Proteomes" id="UP000076962">
    <property type="component" value="Unassembled WGS sequence"/>
</dbReference>
<accession>A0A176RZ38</accession>
<proteinExistence type="predicted"/>
<evidence type="ECO:0000313" key="3">
    <source>
        <dbReference type="Proteomes" id="UP000076962"/>
    </source>
</evidence>
<keyword evidence="3" id="KW-1185">Reference proteome</keyword>
<reference evidence="2 3" key="1">
    <citation type="submission" date="2016-05" db="EMBL/GenBank/DDBJ databases">
        <title>Single-cell genome of chain-forming Candidatus Thiomargarita nelsonii and comparison to other large sulfur-oxidizing bacteria.</title>
        <authorList>
            <person name="Winkel M."/>
            <person name="Salman V."/>
            <person name="Woyke T."/>
            <person name="Schulz-Vogt H."/>
            <person name="Richter M."/>
            <person name="Flood B."/>
            <person name="Bailey J."/>
            <person name="Amann R."/>
            <person name="Mussmann M."/>
        </authorList>
    </citation>
    <scope>NUCLEOTIDE SEQUENCE [LARGE SCALE GENOMIC DNA]</scope>
    <source>
        <strain evidence="2 3">THI036</strain>
    </source>
</reference>
<keyword evidence="1" id="KW-1133">Transmembrane helix</keyword>
<dbReference type="AlphaFoldDB" id="A0A176RZ38"/>
<keyword evidence="1" id="KW-0472">Membrane</keyword>
<gene>
    <name evidence="2" type="ORF">THIOM_003298</name>
</gene>
<sequence length="96" mass="10682">MKIDTFALFMSMMLILMSFMPVGVVAIEKQPIGQVELIQGEVKAKQPDGEQRHLHGHSLIYEGDIIETIGAGAVVIMMSNGTQWEIFDESIFDIIT</sequence>
<feature type="transmembrane region" description="Helical" evidence="1">
    <location>
        <begin position="6"/>
        <end position="27"/>
    </location>
</feature>
<protein>
    <submittedName>
        <fullName evidence="2">Secreted protein</fullName>
    </submittedName>
</protein>
<comment type="caution">
    <text evidence="2">The sequence shown here is derived from an EMBL/GenBank/DDBJ whole genome shotgun (WGS) entry which is preliminary data.</text>
</comment>
<keyword evidence="1" id="KW-0812">Transmembrane</keyword>
<name>A0A176RZ38_9GAMM</name>
<organism evidence="2 3">
    <name type="scientific">Candidatus Thiomargarita nelsonii</name>
    <dbReference type="NCBI Taxonomy" id="1003181"/>
    <lineage>
        <taxon>Bacteria</taxon>
        <taxon>Pseudomonadati</taxon>
        <taxon>Pseudomonadota</taxon>
        <taxon>Gammaproteobacteria</taxon>
        <taxon>Thiotrichales</taxon>
        <taxon>Thiotrichaceae</taxon>
        <taxon>Thiomargarita</taxon>
    </lineage>
</organism>